<name>A0A4P5PFG1_9ENTE</name>
<comment type="caution">
    <text evidence="2">The sequence shown here is derived from an EMBL/GenBank/DDBJ whole genome shotgun (WGS) entry which is preliminary data.</text>
</comment>
<dbReference type="AlphaFoldDB" id="A0A4P5PFG1"/>
<protein>
    <submittedName>
        <fullName evidence="2">Uncharacterized protein</fullName>
    </submittedName>
</protein>
<feature type="transmembrane region" description="Helical" evidence="1">
    <location>
        <begin position="130"/>
        <end position="151"/>
    </location>
</feature>
<sequence>MKNQRTYGEPSPAMLFIFTMLTIMFYGVSTGFFDTSALLLLGVIQLGCFPAYLIGAITYLVKGDSINGNVFLIFATAFGGIGGGTNIVNYFMTTNGNPLDGRILGVVWLWCGLSVIPIVCGMLNGPLMPLIVFSVGAIQLIMSGLFDLGILPDFFQTIIHMCYLIIAFGGFYCSLASLFGFSKIHVPLGKPLIAKKKEELFNE</sequence>
<feature type="transmembrane region" description="Helical" evidence="1">
    <location>
        <begin position="103"/>
        <end position="123"/>
    </location>
</feature>
<accession>A0A4P5PFG1</accession>
<dbReference type="EMBL" id="BJCC01000033">
    <property type="protein sequence ID" value="GCF95494.1"/>
    <property type="molecule type" value="Genomic_DNA"/>
</dbReference>
<dbReference type="OrthoDB" id="9787939at2"/>
<keyword evidence="3" id="KW-1185">Reference proteome</keyword>
<keyword evidence="1" id="KW-0812">Transmembrane</keyword>
<dbReference type="RefSeq" id="WP_146623880.1">
    <property type="nucleotide sequence ID" value="NZ_BJCC01000033.1"/>
</dbReference>
<feature type="transmembrane region" description="Helical" evidence="1">
    <location>
        <begin position="39"/>
        <end position="61"/>
    </location>
</feature>
<keyword evidence="1" id="KW-1133">Transmembrane helix</keyword>
<gene>
    <name evidence="2" type="ORF">NRIC_33850</name>
</gene>
<evidence type="ECO:0000256" key="1">
    <source>
        <dbReference type="SAM" id="Phobius"/>
    </source>
</evidence>
<evidence type="ECO:0000313" key="3">
    <source>
        <dbReference type="Proteomes" id="UP000290567"/>
    </source>
</evidence>
<proteinExistence type="predicted"/>
<feature type="transmembrane region" description="Helical" evidence="1">
    <location>
        <begin position="70"/>
        <end position="91"/>
    </location>
</feature>
<evidence type="ECO:0000313" key="2">
    <source>
        <dbReference type="EMBL" id="GCF95494.1"/>
    </source>
</evidence>
<feature type="transmembrane region" description="Helical" evidence="1">
    <location>
        <begin position="12"/>
        <end position="33"/>
    </location>
</feature>
<organism evidence="2 3">
    <name type="scientific">Enterococcus florum</name>
    <dbReference type="NCBI Taxonomy" id="2480627"/>
    <lineage>
        <taxon>Bacteria</taxon>
        <taxon>Bacillati</taxon>
        <taxon>Bacillota</taxon>
        <taxon>Bacilli</taxon>
        <taxon>Lactobacillales</taxon>
        <taxon>Enterococcaceae</taxon>
        <taxon>Enterococcus</taxon>
    </lineage>
</organism>
<feature type="transmembrane region" description="Helical" evidence="1">
    <location>
        <begin position="157"/>
        <end position="181"/>
    </location>
</feature>
<keyword evidence="1" id="KW-0472">Membrane</keyword>
<dbReference type="Proteomes" id="UP000290567">
    <property type="component" value="Unassembled WGS sequence"/>
</dbReference>
<reference evidence="3" key="1">
    <citation type="submission" date="2019-02" db="EMBL/GenBank/DDBJ databases">
        <title>Draft genome sequence of Enterococcus sp. Gos25-1.</title>
        <authorList>
            <person name="Tanaka N."/>
            <person name="Shiwa Y."/>
            <person name="Fujita N."/>
        </authorList>
    </citation>
    <scope>NUCLEOTIDE SEQUENCE [LARGE SCALE GENOMIC DNA]</scope>
    <source>
        <strain evidence="3">Gos25-1</strain>
    </source>
</reference>